<dbReference type="PROSITE" id="PS50011">
    <property type="entry name" value="PROTEIN_KINASE_DOM"/>
    <property type="match status" value="1"/>
</dbReference>
<dbReference type="InterPro" id="IPR018391">
    <property type="entry name" value="PQQ_b-propeller_rpt"/>
</dbReference>
<dbReference type="InterPro" id="IPR017441">
    <property type="entry name" value="Protein_kinase_ATP_BS"/>
</dbReference>
<dbReference type="SMART" id="SM00220">
    <property type="entry name" value="S_TKc"/>
    <property type="match status" value="1"/>
</dbReference>
<dbReference type="PROSITE" id="PS00107">
    <property type="entry name" value="PROTEIN_KINASE_ATP"/>
    <property type="match status" value="1"/>
</dbReference>
<accession>A0A5P2BFL0</accession>
<keyword evidence="3 8" id="KW-0418">Kinase</keyword>
<dbReference type="InterPro" id="IPR015943">
    <property type="entry name" value="WD40/YVTN_repeat-like_dom_sf"/>
</dbReference>
<dbReference type="InterPro" id="IPR011009">
    <property type="entry name" value="Kinase-like_dom_sf"/>
</dbReference>
<keyword evidence="1" id="KW-0808">Transferase</keyword>
<evidence type="ECO:0000256" key="6">
    <source>
        <dbReference type="SAM" id="MobiDB-lite"/>
    </source>
</evidence>
<dbReference type="GO" id="GO:0005524">
    <property type="term" value="F:ATP binding"/>
    <property type="evidence" value="ECO:0007669"/>
    <property type="project" value="UniProtKB-UniRule"/>
</dbReference>
<name>A0A5P2BFL0_STRVZ</name>
<dbReference type="CDD" id="cd14014">
    <property type="entry name" value="STKc_PknB_like"/>
    <property type="match status" value="1"/>
</dbReference>
<dbReference type="GO" id="GO:0004674">
    <property type="term" value="F:protein serine/threonine kinase activity"/>
    <property type="evidence" value="ECO:0007669"/>
    <property type="project" value="UniProtKB-KW"/>
</dbReference>
<dbReference type="PROSITE" id="PS00108">
    <property type="entry name" value="PROTEIN_KINASE_ST"/>
    <property type="match status" value="1"/>
</dbReference>
<evidence type="ECO:0000313" key="9">
    <source>
        <dbReference type="Proteomes" id="UP000323046"/>
    </source>
</evidence>
<dbReference type="InterPro" id="IPR002372">
    <property type="entry name" value="PQQ_rpt_dom"/>
</dbReference>
<dbReference type="InterPro" id="IPR011047">
    <property type="entry name" value="Quinoprotein_ADH-like_sf"/>
</dbReference>
<dbReference type="EMBL" id="CP029193">
    <property type="protein sequence ID" value="QES27139.1"/>
    <property type="molecule type" value="Genomic_DNA"/>
</dbReference>
<sequence length="715" mass="75704">MVLRDSDPEEIGGYPIEDRLGSGGMGVVYLGRSASGRRLALKVVHGQYADDQEFRIRFRREVAAARQVSGAFTAPVVDADADAPSPWMATVYIPGEDLGTHVRREGPLPLDRLQELAAGLTEALRDIHRVGVVHRDLKPANVMLAEDGPRVIDFGVSRAAEALGADALTQTGRVMGTPPYMSPEQLTTPRDVGPASDVFSLGAVLAYAATGRGPFDSDSPYETATRVVQGTPELDDVPAPLRRFVEWCLDKDPEARPTPDELLALLKGEPIPPRTTGAPAAGEKPSEATGAPAPRRRRRLLLTAAVGGLLLALAGTAAVVRLGGDDGQVASQLPAGWRDWTTKDTLTAAKGEDPSPSGPFTRCAAARAGLICAGDDVKAVRFSLATGKREWGLPVDSVPDDSSSMEGDVIGTAGDRVYVYRNDQSVPEEDSGTTYEKYAIEAVDARTGDVLWTAPTQSGTGAMAPDLTPDTGTAAATKDGVLTIHGALGDSYALLDPRDGDPRWERPLPDGECRLRAAAGEGYLLCAAGRSETRLSRLDPATGRPAWTVTVRGTFNLLGAAGDRLVLADTSGTTHRSVVTVTANGSHTRRTVALDRPQPAAAIPTLSRDTLYFTLSSGSVRAVDPRTGRQRWSRNSTVEFPGQPLASATHVYVASPSGRLAALDGRTGDVAWTRPGRGVSTSWMGDQGARLTLVGDALYVPYGTRSVYTVDVRHP</sequence>
<evidence type="ECO:0000256" key="4">
    <source>
        <dbReference type="ARBA" id="ARBA00022840"/>
    </source>
</evidence>
<evidence type="ECO:0000259" key="7">
    <source>
        <dbReference type="PROSITE" id="PS50011"/>
    </source>
</evidence>
<organism evidence="8 9">
    <name type="scientific">Streptomyces venezuelae</name>
    <dbReference type="NCBI Taxonomy" id="54571"/>
    <lineage>
        <taxon>Bacteria</taxon>
        <taxon>Bacillati</taxon>
        <taxon>Actinomycetota</taxon>
        <taxon>Actinomycetes</taxon>
        <taxon>Kitasatosporales</taxon>
        <taxon>Streptomycetaceae</taxon>
        <taxon>Streptomyces</taxon>
    </lineage>
</organism>
<dbReference type="Gene3D" id="2.130.10.10">
    <property type="entry name" value="YVTN repeat-like/Quinoprotein amine dehydrogenase"/>
    <property type="match status" value="2"/>
</dbReference>
<dbReference type="Gene3D" id="1.10.510.10">
    <property type="entry name" value="Transferase(Phosphotransferase) domain 1"/>
    <property type="match status" value="1"/>
</dbReference>
<dbReference type="Gene3D" id="3.30.200.20">
    <property type="entry name" value="Phosphorylase Kinase, domain 1"/>
    <property type="match status" value="1"/>
</dbReference>
<dbReference type="PANTHER" id="PTHR43289:SF34">
    <property type="entry name" value="SERINE_THREONINE-PROTEIN KINASE YBDM-RELATED"/>
    <property type="match status" value="1"/>
</dbReference>
<keyword evidence="8" id="KW-0723">Serine/threonine-protein kinase</keyword>
<keyword evidence="4 5" id="KW-0067">ATP-binding</keyword>
<dbReference type="SUPFAM" id="SSF56112">
    <property type="entry name" value="Protein kinase-like (PK-like)"/>
    <property type="match status" value="1"/>
</dbReference>
<evidence type="ECO:0000256" key="2">
    <source>
        <dbReference type="ARBA" id="ARBA00022741"/>
    </source>
</evidence>
<keyword evidence="2 5" id="KW-0547">Nucleotide-binding</keyword>
<dbReference type="PANTHER" id="PTHR43289">
    <property type="entry name" value="MITOGEN-ACTIVATED PROTEIN KINASE KINASE KINASE 20-RELATED"/>
    <property type="match status" value="1"/>
</dbReference>
<keyword evidence="9" id="KW-1185">Reference proteome</keyword>
<reference evidence="8 9" key="1">
    <citation type="submission" date="2018-05" db="EMBL/GenBank/DDBJ databases">
        <title>Streptomyces venezuelae.</title>
        <authorList>
            <person name="Kim W."/>
            <person name="Lee N."/>
            <person name="Cho B.-K."/>
        </authorList>
    </citation>
    <scope>NUCLEOTIDE SEQUENCE [LARGE SCALE GENOMIC DNA]</scope>
    <source>
        <strain evidence="8 9">ATCC 14583</strain>
    </source>
</reference>
<feature type="region of interest" description="Disordered" evidence="6">
    <location>
        <begin position="267"/>
        <end position="296"/>
    </location>
</feature>
<proteinExistence type="predicted"/>
<dbReference type="InterPro" id="IPR000719">
    <property type="entry name" value="Prot_kinase_dom"/>
</dbReference>
<evidence type="ECO:0000256" key="5">
    <source>
        <dbReference type="PROSITE-ProRule" id="PRU10141"/>
    </source>
</evidence>
<evidence type="ECO:0000256" key="3">
    <source>
        <dbReference type="ARBA" id="ARBA00022777"/>
    </source>
</evidence>
<protein>
    <submittedName>
        <fullName evidence="8">Serine/threonine protein kinase</fullName>
    </submittedName>
</protein>
<dbReference type="AlphaFoldDB" id="A0A5P2BFL0"/>
<dbReference type="Pfam" id="PF13360">
    <property type="entry name" value="PQQ_2"/>
    <property type="match status" value="2"/>
</dbReference>
<dbReference type="Pfam" id="PF00069">
    <property type="entry name" value="Pkinase"/>
    <property type="match status" value="1"/>
</dbReference>
<feature type="binding site" evidence="5">
    <location>
        <position position="42"/>
    </location>
    <ligand>
        <name>ATP</name>
        <dbReference type="ChEBI" id="CHEBI:30616"/>
    </ligand>
</feature>
<dbReference type="InterPro" id="IPR008271">
    <property type="entry name" value="Ser/Thr_kinase_AS"/>
</dbReference>
<dbReference type="RefSeq" id="WP_150167729.1">
    <property type="nucleotide sequence ID" value="NZ_CP029193.1"/>
</dbReference>
<evidence type="ECO:0000256" key="1">
    <source>
        <dbReference type="ARBA" id="ARBA00022679"/>
    </source>
</evidence>
<dbReference type="Proteomes" id="UP000323046">
    <property type="component" value="Chromosome"/>
</dbReference>
<dbReference type="OrthoDB" id="4300728at2"/>
<evidence type="ECO:0000313" key="8">
    <source>
        <dbReference type="EMBL" id="QES27139.1"/>
    </source>
</evidence>
<gene>
    <name evidence="8" type="ORF">DEJ47_12320</name>
</gene>
<feature type="domain" description="Protein kinase" evidence="7">
    <location>
        <begin position="14"/>
        <end position="272"/>
    </location>
</feature>
<dbReference type="SMART" id="SM00564">
    <property type="entry name" value="PQQ"/>
    <property type="match status" value="4"/>
</dbReference>
<dbReference type="SUPFAM" id="SSF50998">
    <property type="entry name" value="Quinoprotein alcohol dehydrogenase-like"/>
    <property type="match status" value="1"/>
</dbReference>